<accession>A0A9Q8LEF4</accession>
<organism evidence="2 3">
    <name type="scientific">Passalora fulva</name>
    <name type="common">Tomato leaf mold</name>
    <name type="synonym">Cladosporium fulvum</name>
    <dbReference type="NCBI Taxonomy" id="5499"/>
    <lineage>
        <taxon>Eukaryota</taxon>
        <taxon>Fungi</taxon>
        <taxon>Dikarya</taxon>
        <taxon>Ascomycota</taxon>
        <taxon>Pezizomycotina</taxon>
        <taxon>Dothideomycetes</taxon>
        <taxon>Dothideomycetidae</taxon>
        <taxon>Mycosphaerellales</taxon>
        <taxon>Mycosphaerellaceae</taxon>
        <taxon>Fulvia</taxon>
    </lineage>
</organism>
<reference evidence="2" key="2">
    <citation type="journal article" date="2022" name="Microb. Genom.">
        <title>A chromosome-scale genome assembly of the tomato pathogen Cladosporium fulvum reveals a compartmentalized genome architecture and the presence of a dispensable chromosome.</title>
        <authorList>
            <person name="Zaccaron A.Z."/>
            <person name="Chen L.H."/>
            <person name="Samaras A."/>
            <person name="Stergiopoulos I."/>
        </authorList>
    </citation>
    <scope>NUCLEOTIDE SEQUENCE</scope>
    <source>
        <strain evidence="2">Race5_Kim</strain>
    </source>
</reference>
<gene>
    <name evidence="2" type="ORF">CLAFUR5_05089</name>
</gene>
<dbReference type="Proteomes" id="UP000756132">
    <property type="component" value="Chromosome 4"/>
</dbReference>
<dbReference type="GeneID" id="71984967"/>
<dbReference type="KEGG" id="ffu:CLAFUR5_05089"/>
<proteinExistence type="predicted"/>
<dbReference type="AlphaFoldDB" id="A0A9Q8LEF4"/>
<sequence length="294" mass="33653">MPRMSRSLWKSNSWHRRGRAQDNIVVDDEIVDLTALAATWAMEGAHTAETRVLAIYEILEQILLSILATPDVCAMKTILLSQRVNRNFKFLIDRSEPIQQELFLKPTPHGLNEATREEKDLHWTEWDPLLSCRTFDAQHNRRLKMRGRRYKADPSTINDFVQLNSRYFYIPRGKSRSRCHGKPYSQGSWQRMLLCHGRGFGKPLKVVAATRGTLHINRQNRLVEGEGPRHIEILKSIEAEDTLGKIVDMVRLRARGQSLAAHGYSLSPDDVESVYSGEMSDDESDGGVPLEDYI</sequence>
<evidence type="ECO:0000313" key="3">
    <source>
        <dbReference type="Proteomes" id="UP000756132"/>
    </source>
</evidence>
<protein>
    <submittedName>
        <fullName evidence="2">Uncharacterized protein</fullName>
    </submittedName>
</protein>
<name>A0A9Q8LEF4_PASFU</name>
<dbReference type="RefSeq" id="XP_047760261.1">
    <property type="nucleotide sequence ID" value="XM_047904237.1"/>
</dbReference>
<reference evidence="2" key="1">
    <citation type="submission" date="2021-12" db="EMBL/GenBank/DDBJ databases">
        <authorList>
            <person name="Zaccaron A."/>
            <person name="Stergiopoulos I."/>
        </authorList>
    </citation>
    <scope>NUCLEOTIDE SEQUENCE</scope>
    <source>
        <strain evidence="2">Race5_Kim</strain>
    </source>
</reference>
<keyword evidence="3" id="KW-1185">Reference proteome</keyword>
<feature type="region of interest" description="Disordered" evidence="1">
    <location>
        <begin position="272"/>
        <end position="294"/>
    </location>
</feature>
<evidence type="ECO:0000313" key="2">
    <source>
        <dbReference type="EMBL" id="UJO15895.1"/>
    </source>
</evidence>
<dbReference type="EMBL" id="CP090166">
    <property type="protein sequence ID" value="UJO15895.1"/>
    <property type="molecule type" value="Genomic_DNA"/>
</dbReference>
<evidence type="ECO:0000256" key="1">
    <source>
        <dbReference type="SAM" id="MobiDB-lite"/>
    </source>
</evidence>